<reference evidence="1" key="2">
    <citation type="submission" date="2021-04" db="EMBL/GenBank/DDBJ databases">
        <authorList>
            <person name="Dong X."/>
        </authorList>
    </citation>
    <scope>NUCLEOTIDE SEQUENCE</scope>
    <source>
        <strain evidence="1">ZWT</strain>
    </source>
</reference>
<name>A0A9J6NZE2_9CLOT</name>
<evidence type="ECO:0008006" key="3">
    <source>
        <dbReference type="Google" id="ProtNLM"/>
    </source>
</evidence>
<dbReference type="EMBL" id="JAGSOJ010000002">
    <property type="protein sequence ID" value="MCM1989903.1"/>
    <property type="molecule type" value="Genomic_DNA"/>
</dbReference>
<reference evidence="1" key="1">
    <citation type="journal article" date="2021" name="mSystems">
        <title>Bacteria and Archaea Synergistically Convert Glycine Betaine to Biogenic Methane in the Formosa Cold Seep of the South China Sea.</title>
        <authorList>
            <person name="Li L."/>
            <person name="Zhang W."/>
            <person name="Zhang S."/>
            <person name="Song L."/>
            <person name="Sun Q."/>
            <person name="Zhang H."/>
            <person name="Xiang H."/>
            <person name="Dong X."/>
        </authorList>
    </citation>
    <scope>NUCLEOTIDE SEQUENCE</scope>
    <source>
        <strain evidence="1">ZWT</strain>
    </source>
</reference>
<proteinExistence type="predicted"/>
<accession>A0A9J6NZE2</accession>
<dbReference type="RefSeq" id="WP_250858928.1">
    <property type="nucleotide sequence ID" value="NZ_JAGSOJ010000002.1"/>
</dbReference>
<evidence type="ECO:0000313" key="2">
    <source>
        <dbReference type="Proteomes" id="UP001056429"/>
    </source>
</evidence>
<dbReference type="AlphaFoldDB" id="A0A9J6NZE2"/>
<gene>
    <name evidence="1" type="ORF">KDK92_09135</name>
</gene>
<evidence type="ECO:0000313" key="1">
    <source>
        <dbReference type="EMBL" id="MCM1989903.1"/>
    </source>
</evidence>
<sequence>MKMRHKVLFSTGLLFAGAALSGYFERNREDKVLVRGRVDKIFLDENRISEISVIGIKYDDTVKDKALIRLDNSTRIIRKFTNEIITSKCLKEDDLIEVIVEHDETDSNIIKPKKIILMT</sequence>
<organism evidence="1 2">
    <name type="scientific">Oceanirhabdus seepicola</name>
    <dbReference type="NCBI Taxonomy" id="2828781"/>
    <lineage>
        <taxon>Bacteria</taxon>
        <taxon>Bacillati</taxon>
        <taxon>Bacillota</taxon>
        <taxon>Clostridia</taxon>
        <taxon>Eubacteriales</taxon>
        <taxon>Clostridiaceae</taxon>
        <taxon>Oceanirhabdus</taxon>
    </lineage>
</organism>
<dbReference type="Proteomes" id="UP001056429">
    <property type="component" value="Unassembled WGS sequence"/>
</dbReference>
<keyword evidence="2" id="KW-1185">Reference proteome</keyword>
<protein>
    <recommendedName>
        <fullName evidence="3">DUF5666 domain-containing protein</fullName>
    </recommendedName>
</protein>
<comment type="caution">
    <text evidence="1">The sequence shown here is derived from an EMBL/GenBank/DDBJ whole genome shotgun (WGS) entry which is preliminary data.</text>
</comment>